<evidence type="ECO:0000313" key="1">
    <source>
        <dbReference type="EMBL" id="MBD1431575.1"/>
    </source>
</evidence>
<dbReference type="RefSeq" id="WP_190992581.1">
    <property type="nucleotide sequence ID" value="NZ_JACOIK010000001.1"/>
</dbReference>
<gene>
    <name evidence="1" type="ORF">H8B06_01960</name>
</gene>
<dbReference type="Proteomes" id="UP000602759">
    <property type="component" value="Unassembled WGS sequence"/>
</dbReference>
<organism evidence="1 2">
    <name type="scientific">Sphingobacterium micropteri</name>
    <dbReference type="NCBI Taxonomy" id="2763501"/>
    <lineage>
        <taxon>Bacteria</taxon>
        <taxon>Pseudomonadati</taxon>
        <taxon>Bacteroidota</taxon>
        <taxon>Sphingobacteriia</taxon>
        <taxon>Sphingobacteriales</taxon>
        <taxon>Sphingobacteriaceae</taxon>
        <taxon>Sphingobacterium</taxon>
    </lineage>
</organism>
<reference evidence="1 2" key="1">
    <citation type="submission" date="2020-08" db="EMBL/GenBank/DDBJ databases">
        <title>Sphingobacterium sp. DN00404 isolated from aquaculture water.</title>
        <authorList>
            <person name="Zhang M."/>
        </authorList>
    </citation>
    <scope>NUCLEOTIDE SEQUENCE [LARGE SCALE GENOMIC DNA]</scope>
    <source>
        <strain evidence="1 2">DN00404</strain>
    </source>
</reference>
<sequence length="120" mass="13528">MVLFIIHYTNKGNNSLFSRTPTYWGNDTVSWYGDVNNPYGEVILMVIRLISPYGETVLSCTDMTLPFFEIVSLYADIISPCAEAIQMDGSCIQSCDDVAFRLVLEVVIIEYLLLSNNEIV</sequence>
<protein>
    <submittedName>
        <fullName evidence="1">Uncharacterized protein</fullName>
    </submittedName>
</protein>
<comment type="caution">
    <text evidence="1">The sequence shown here is derived from an EMBL/GenBank/DDBJ whole genome shotgun (WGS) entry which is preliminary data.</text>
</comment>
<name>A0ABR7YJS8_9SPHI</name>
<dbReference type="EMBL" id="JACOIK010000001">
    <property type="protein sequence ID" value="MBD1431575.1"/>
    <property type="molecule type" value="Genomic_DNA"/>
</dbReference>
<evidence type="ECO:0000313" key="2">
    <source>
        <dbReference type="Proteomes" id="UP000602759"/>
    </source>
</evidence>
<proteinExistence type="predicted"/>
<accession>A0ABR7YJS8</accession>
<keyword evidence="2" id="KW-1185">Reference proteome</keyword>